<comment type="caution">
    <text evidence="7">The sequence shown here is derived from an EMBL/GenBank/DDBJ whole genome shotgun (WGS) entry which is preliminary data.</text>
</comment>
<keyword evidence="3 6" id="KW-0812">Transmembrane</keyword>
<accession>A0AAV6UZ94</accession>
<keyword evidence="4 6" id="KW-1133">Transmembrane helix</keyword>
<evidence type="ECO:0000256" key="4">
    <source>
        <dbReference type="ARBA" id="ARBA00022989"/>
    </source>
</evidence>
<feature type="transmembrane region" description="Helical" evidence="6">
    <location>
        <begin position="84"/>
        <end position="103"/>
    </location>
</feature>
<organism evidence="7 8">
    <name type="scientific">Oedothorax gibbosus</name>
    <dbReference type="NCBI Taxonomy" id="931172"/>
    <lineage>
        <taxon>Eukaryota</taxon>
        <taxon>Metazoa</taxon>
        <taxon>Ecdysozoa</taxon>
        <taxon>Arthropoda</taxon>
        <taxon>Chelicerata</taxon>
        <taxon>Arachnida</taxon>
        <taxon>Araneae</taxon>
        <taxon>Araneomorphae</taxon>
        <taxon>Entelegynae</taxon>
        <taxon>Araneoidea</taxon>
        <taxon>Linyphiidae</taxon>
        <taxon>Erigoninae</taxon>
        <taxon>Oedothorax</taxon>
    </lineage>
</organism>
<protein>
    <recommendedName>
        <fullName evidence="9">Gustatory receptor</fullName>
    </recommendedName>
</protein>
<evidence type="ECO:0000256" key="5">
    <source>
        <dbReference type="ARBA" id="ARBA00023136"/>
    </source>
</evidence>
<evidence type="ECO:0000256" key="1">
    <source>
        <dbReference type="ARBA" id="ARBA00004651"/>
    </source>
</evidence>
<keyword evidence="5 6" id="KW-0472">Membrane</keyword>
<dbReference type="Proteomes" id="UP000827092">
    <property type="component" value="Unassembled WGS sequence"/>
</dbReference>
<evidence type="ECO:0000256" key="6">
    <source>
        <dbReference type="SAM" id="Phobius"/>
    </source>
</evidence>
<evidence type="ECO:0000256" key="2">
    <source>
        <dbReference type="ARBA" id="ARBA00022475"/>
    </source>
</evidence>
<dbReference type="InterPro" id="IPR013604">
    <property type="entry name" value="7TM_chemorcpt"/>
</dbReference>
<dbReference type="GO" id="GO:0050909">
    <property type="term" value="P:sensory perception of taste"/>
    <property type="evidence" value="ECO:0007669"/>
    <property type="project" value="InterPro"/>
</dbReference>
<keyword evidence="8" id="KW-1185">Reference proteome</keyword>
<feature type="transmembrane region" description="Helical" evidence="6">
    <location>
        <begin position="326"/>
        <end position="350"/>
    </location>
</feature>
<evidence type="ECO:0000313" key="8">
    <source>
        <dbReference type="Proteomes" id="UP000827092"/>
    </source>
</evidence>
<keyword evidence="2" id="KW-1003">Cell membrane</keyword>
<reference evidence="7 8" key="1">
    <citation type="journal article" date="2022" name="Nat. Ecol. Evol.">
        <title>A masculinizing supergene underlies an exaggerated male reproductive morph in a spider.</title>
        <authorList>
            <person name="Hendrickx F."/>
            <person name="De Corte Z."/>
            <person name="Sonet G."/>
            <person name="Van Belleghem S.M."/>
            <person name="Kostlbacher S."/>
            <person name="Vangestel C."/>
        </authorList>
    </citation>
    <scope>NUCLEOTIDE SEQUENCE [LARGE SCALE GENOMIC DNA]</scope>
    <source>
        <strain evidence="7">W744_W776</strain>
    </source>
</reference>
<feature type="transmembrane region" description="Helical" evidence="6">
    <location>
        <begin position="294"/>
        <end position="314"/>
    </location>
</feature>
<sequence>MVFERTVEFKDDLFVENDLKTLHNEEDLRNSKLHLSQDLQVSEIDLMEYKNNAFHFIYKATLALAIPIQPINFRSSRKVEITKWFCLVFFVFKTVTISLALTHIYKMLPDWSSRIAYYIFNFFSYFSMITLLSKRQQIYSAFQTVLNLSARLSPEKFVGSKFIKFELLTWVLSTFSLMVIFILFFFYQEWNDYFKALHLPILGYYKNSTTYTWIIVFGVVSSHTTSFAMCALSVILVYNAFLAAGGVVDSYCKMIQRQKLYESGPKAITRNLILFREISSSVKSVDDAVNECSFFILGTVISSFFATIAVMFSASPSFQTLVARMYVGLTLVGGLGIFFIMTISGNLVLANSENLKSAIMDMSEEIAKSTADESTMRLFILLSDNIRNSDMGLTAADMFIIDKGLILTVFGMVTTYSFLLFQINS</sequence>
<evidence type="ECO:0000256" key="3">
    <source>
        <dbReference type="ARBA" id="ARBA00022692"/>
    </source>
</evidence>
<name>A0AAV6UZ94_9ARAC</name>
<dbReference type="AlphaFoldDB" id="A0AAV6UZ94"/>
<feature type="transmembrane region" description="Helical" evidence="6">
    <location>
        <begin position="404"/>
        <end position="423"/>
    </location>
</feature>
<evidence type="ECO:0008006" key="9">
    <source>
        <dbReference type="Google" id="ProtNLM"/>
    </source>
</evidence>
<feature type="transmembrane region" description="Helical" evidence="6">
    <location>
        <begin position="226"/>
        <end position="248"/>
    </location>
</feature>
<dbReference type="GO" id="GO:0005886">
    <property type="term" value="C:plasma membrane"/>
    <property type="evidence" value="ECO:0007669"/>
    <property type="project" value="UniProtKB-SubCell"/>
</dbReference>
<gene>
    <name evidence="7" type="ORF">JTE90_028641</name>
</gene>
<comment type="subcellular location">
    <subcellularLocation>
        <location evidence="1">Cell membrane</location>
        <topology evidence="1">Multi-pass membrane protein</topology>
    </subcellularLocation>
</comment>
<feature type="transmembrane region" description="Helical" evidence="6">
    <location>
        <begin position="167"/>
        <end position="187"/>
    </location>
</feature>
<dbReference type="EMBL" id="JAFNEN010000221">
    <property type="protein sequence ID" value="KAG8189098.1"/>
    <property type="molecule type" value="Genomic_DNA"/>
</dbReference>
<proteinExistence type="predicted"/>
<feature type="transmembrane region" description="Helical" evidence="6">
    <location>
        <begin position="115"/>
        <end position="133"/>
    </location>
</feature>
<dbReference type="Pfam" id="PF08395">
    <property type="entry name" value="7tm_7"/>
    <property type="match status" value="1"/>
</dbReference>
<evidence type="ECO:0000313" key="7">
    <source>
        <dbReference type="EMBL" id="KAG8189098.1"/>
    </source>
</evidence>